<dbReference type="PROSITE" id="PS51007">
    <property type="entry name" value="CYTC"/>
    <property type="match status" value="1"/>
</dbReference>
<evidence type="ECO:0000256" key="5">
    <source>
        <dbReference type="ARBA" id="ARBA00023004"/>
    </source>
</evidence>
<comment type="caution">
    <text evidence="9">The sequence shown here is derived from an EMBL/GenBank/DDBJ whole genome shotgun (WGS) entry which is preliminary data.</text>
</comment>
<organism evidence="9 10">
    <name type="scientific">Caballeronia udeis</name>
    <dbReference type="NCBI Taxonomy" id="1232866"/>
    <lineage>
        <taxon>Bacteria</taxon>
        <taxon>Pseudomonadati</taxon>
        <taxon>Pseudomonadota</taxon>
        <taxon>Betaproteobacteria</taxon>
        <taxon>Burkholderiales</taxon>
        <taxon>Burkholderiaceae</taxon>
        <taxon>Caballeronia</taxon>
    </lineage>
</organism>
<evidence type="ECO:0000313" key="9">
    <source>
        <dbReference type="EMBL" id="MFK4442780.1"/>
    </source>
</evidence>
<sequence length="274" mass="29641">MIRKLLIAGGSCVVLGYLVLAAYANFHDRNYARQSASLAAHSVESGRIRVLLDEKACYYCHSTQATLPGYSRLPGMKQLSSYDVRTGQKNFRIDPVFAALRDGTPVPEADLAKLEAVAKEGTMPPRLFRSVHWSASLSDADRQVLQDWIAKERDMYYATPGVAAEFQNEPVQPLPTSIPVDSRKVELGMQLFHDPRLSSDNTVSCASCHSLSAGGDGRKTSLGVGGKVGPINAPTVFNAALNDTQFWDGRAATLQDQAGGPPLNPGEMASTSWE</sequence>
<comment type="subcellular location">
    <subcellularLocation>
        <location evidence="1">Cell envelope</location>
    </subcellularLocation>
</comment>
<feature type="region of interest" description="Disordered" evidence="7">
    <location>
        <begin position="254"/>
        <end position="274"/>
    </location>
</feature>
<dbReference type="InterPro" id="IPR004852">
    <property type="entry name" value="Di-haem_cyt_c_peroxidsae"/>
</dbReference>
<dbReference type="Pfam" id="PF14376">
    <property type="entry name" value="Haem_bd"/>
    <property type="match status" value="1"/>
</dbReference>
<dbReference type="SMART" id="SM01235">
    <property type="entry name" value="Haem_bd"/>
    <property type="match status" value="1"/>
</dbReference>
<dbReference type="Proteomes" id="UP001620514">
    <property type="component" value="Unassembled WGS sequence"/>
</dbReference>
<dbReference type="PANTHER" id="PTHR30600">
    <property type="entry name" value="CYTOCHROME C PEROXIDASE-RELATED"/>
    <property type="match status" value="1"/>
</dbReference>
<dbReference type="Pfam" id="PF03150">
    <property type="entry name" value="CCP_MauG"/>
    <property type="match status" value="1"/>
</dbReference>
<dbReference type="InterPro" id="IPR025992">
    <property type="entry name" value="Haem-bd"/>
</dbReference>
<dbReference type="SUPFAM" id="SSF46626">
    <property type="entry name" value="Cytochrome c"/>
    <property type="match status" value="1"/>
</dbReference>
<dbReference type="InterPro" id="IPR009056">
    <property type="entry name" value="Cyt_c-like_dom"/>
</dbReference>
<reference evidence="9 10" key="1">
    <citation type="submission" date="2024-10" db="EMBL/GenBank/DDBJ databases">
        <authorList>
            <person name="Deangelis K."/>
            <person name="Huntemann M."/>
            <person name="Clum A."/>
            <person name="Wang J."/>
            <person name="Palaniappan K."/>
            <person name="Ritter S."/>
            <person name="Chen I.-M."/>
            <person name="Stamatis D."/>
            <person name="Reddy T."/>
            <person name="O'Malley R."/>
            <person name="Daum C."/>
            <person name="Ng V."/>
            <person name="Ivanova N."/>
            <person name="Kyrpides N."/>
            <person name="Woyke T."/>
        </authorList>
    </citation>
    <scope>NUCLEOTIDE SEQUENCE [LARGE SCALE GENOMIC DNA]</scope>
    <source>
        <strain evidence="9 10">GAS97</strain>
    </source>
</reference>
<dbReference type="PANTHER" id="PTHR30600:SF7">
    <property type="entry name" value="CYTOCHROME C PEROXIDASE-RELATED"/>
    <property type="match status" value="1"/>
</dbReference>
<keyword evidence="4" id="KW-0560">Oxidoreductase</keyword>
<name>A0ABW8MJ76_9BURK</name>
<evidence type="ECO:0000256" key="2">
    <source>
        <dbReference type="ARBA" id="ARBA00022617"/>
    </source>
</evidence>
<evidence type="ECO:0000256" key="4">
    <source>
        <dbReference type="ARBA" id="ARBA00023002"/>
    </source>
</evidence>
<keyword evidence="5 6" id="KW-0408">Iron</keyword>
<evidence type="ECO:0000256" key="6">
    <source>
        <dbReference type="PROSITE-ProRule" id="PRU00433"/>
    </source>
</evidence>
<evidence type="ECO:0000256" key="1">
    <source>
        <dbReference type="ARBA" id="ARBA00004196"/>
    </source>
</evidence>
<keyword evidence="2 6" id="KW-0349">Heme</keyword>
<evidence type="ECO:0000313" key="10">
    <source>
        <dbReference type="Proteomes" id="UP001620514"/>
    </source>
</evidence>
<reference evidence="9 10" key="2">
    <citation type="submission" date="2024-11" db="EMBL/GenBank/DDBJ databases">
        <title>Using genomics to understand microbial adaptation to soil warming.</title>
        <authorList>
            <person name="Deangelis K.M. PhD."/>
        </authorList>
    </citation>
    <scope>NUCLEOTIDE SEQUENCE [LARGE SCALE GENOMIC DNA]</scope>
    <source>
        <strain evidence="9 10">GAS97</strain>
    </source>
</reference>
<gene>
    <name evidence="9" type="ORF">ABH943_002796</name>
</gene>
<proteinExistence type="predicted"/>
<dbReference type="EMBL" id="JBIYDN010000007">
    <property type="protein sequence ID" value="MFK4442780.1"/>
    <property type="molecule type" value="Genomic_DNA"/>
</dbReference>
<protein>
    <submittedName>
        <fullName evidence="9">Cytochrome c553</fullName>
    </submittedName>
</protein>
<evidence type="ECO:0000256" key="3">
    <source>
        <dbReference type="ARBA" id="ARBA00022723"/>
    </source>
</evidence>
<evidence type="ECO:0000259" key="8">
    <source>
        <dbReference type="PROSITE" id="PS51007"/>
    </source>
</evidence>
<dbReference type="InterPro" id="IPR036909">
    <property type="entry name" value="Cyt_c-like_dom_sf"/>
</dbReference>
<feature type="domain" description="Cytochrome c" evidence="8">
    <location>
        <begin position="183"/>
        <end position="274"/>
    </location>
</feature>
<dbReference type="InterPro" id="IPR051395">
    <property type="entry name" value="Cytochrome_c_Peroxidase/MauG"/>
</dbReference>
<keyword evidence="10" id="KW-1185">Reference proteome</keyword>
<keyword evidence="3 6" id="KW-0479">Metal-binding</keyword>
<dbReference type="Gene3D" id="1.10.760.10">
    <property type="entry name" value="Cytochrome c-like domain"/>
    <property type="match status" value="1"/>
</dbReference>
<evidence type="ECO:0000256" key="7">
    <source>
        <dbReference type="SAM" id="MobiDB-lite"/>
    </source>
</evidence>
<accession>A0ABW8MJ76</accession>